<reference evidence="1 2" key="1">
    <citation type="submission" date="2019-05" db="EMBL/GenBank/DDBJ databases">
        <title>Draft genome sequence of Nonomuraea zeae DSM 100528.</title>
        <authorList>
            <person name="Saricaoglu S."/>
            <person name="Isik K."/>
        </authorList>
    </citation>
    <scope>NUCLEOTIDE SEQUENCE [LARGE SCALE GENOMIC DNA]</scope>
    <source>
        <strain evidence="1 2">DSM 100528</strain>
    </source>
</reference>
<dbReference type="AlphaFoldDB" id="A0A5S4GLA4"/>
<dbReference type="RefSeq" id="WP_138691319.1">
    <property type="nucleotide sequence ID" value="NZ_JBHSAZ010000016.1"/>
</dbReference>
<evidence type="ECO:0000313" key="1">
    <source>
        <dbReference type="EMBL" id="TMR33304.1"/>
    </source>
</evidence>
<comment type="caution">
    <text evidence="1">The sequence shown here is derived from an EMBL/GenBank/DDBJ whole genome shotgun (WGS) entry which is preliminary data.</text>
</comment>
<dbReference type="EMBL" id="VCKX01000058">
    <property type="protein sequence ID" value="TMR33304.1"/>
    <property type="molecule type" value="Genomic_DNA"/>
</dbReference>
<protein>
    <submittedName>
        <fullName evidence="1">MFS transporter</fullName>
    </submittedName>
</protein>
<proteinExistence type="predicted"/>
<accession>A0A5S4GLA4</accession>
<name>A0A5S4GLA4_9ACTN</name>
<evidence type="ECO:0000313" key="2">
    <source>
        <dbReference type="Proteomes" id="UP000306628"/>
    </source>
</evidence>
<sequence>MFFVLLDITIVNVALPSIGRGTGATHVADLQWVIDTYQLNWMGLHDRGI</sequence>
<keyword evidence="2" id="KW-1185">Reference proteome</keyword>
<gene>
    <name evidence="1" type="ORF">ETD85_20330</name>
</gene>
<dbReference type="Proteomes" id="UP000306628">
    <property type="component" value="Unassembled WGS sequence"/>
</dbReference>
<organism evidence="1 2">
    <name type="scientific">Nonomuraea zeae</name>
    <dbReference type="NCBI Taxonomy" id="1642303"/>
    <lineage>
        <taxon>Bacteria</taxon>
        <taxon>Bacillati</taxon>
        <taxon>Actinomycetota</taxon>
        <taxon>Actinomycetes</taxon>
        <taxon>Streptosporangiales</taxon>
        <taxon>Streptosporangiaceae</taxon>
        <taxon>Nonomuraea</taxon>
    </lineage>
</organism>
<dbReference type="OrthoDB" id="9781469at2"/>